<feature type="compositionally biased region" description="Polar residues" evidence="1">
    <location>
        <begin position="119"/>
        <end position="143"/>
    </location>
</feature>
<dbReference type="EMBL" id="CH408079">
    <property type="protein sequence ID" value="EEQ39083.1"/>
    <property type="molecule type" value="Genomic_DNA"/>
</dbReference>
<feature type="region of interest" description="Disordered" evidence="1">
    <location>
        <begin position="78"/>
        <end position="224"/>
    </location>
</feature>
<keyword evidence="2" id="KW-1133">Transmembrane helix</keyword>
<dbReference type="AlphaFoldDB" id="C4Y4X8"/>
<accession>C4Y4X8</accession>
<gene>
    <name evidence="3" type="ORF">CLUG_03212</name>
</gene>
<feature type="transmembrane region" description="Helical" evidence="2">
    <location>
        <begin position="12"/>
        <end position="35"/>
    </location>
</feature>
<proteinExistence type="predicted"/>
<keyword evidence="2" id="KW-0472">Membrane</keyword>
<feature type="compositionally biased region" description="Basic and acidic residues" evidence="1">
    <location>
        <begin position="155"/>
        <end position="178"/>
    </location>
</feature>
<dbReference type="VEuPathDB" id="FungiDB:CLUG_03212"/>
<sequence length="255" mass="26994">MSKWSNLERDLFTYMSVLSVSCIVPCILTFISMFIPAASFPSRVLFSEPFFSSKASMSIPDLWFLFFSELFWMRKPGSNRAPPSSNRAPPSFNRAPLSSNRAPSTSSVSRGWRFKSGPGTMSKSTIRSVLTSIGTDGDGSTSRPRSKPGNGDATSGRRADPSDSPPEDPKPEDPRPDCPDFPDFAASGFPTPGDASATRDTEGARAKPGAAASATRNGRSGARETRALTARHGTSMALNAGATVSSRTAPAACAA</sequence>
<feature type="compositionally biased region" description="Polar residues" evidence="1">
    <location>
        <begin position="96"/>
        <end position="109"/>
    </location>
</feature>
<protein>
    <submittedName>
        <fullName evidence="3">Uncharacterized protein</fullName>
    </submittedName>
</protein>
<keyword evidence="2" id="KW-0812">Transmembrane</keyword>
<evidence type="ECO:0000313" key="3">
    <source>
        <dbReference type="EMBL" id="EEQ39083.1"/>
    </source>
</evidence>
<dbReference type="HOGENOM" id="CLU_1089908_0_0_1"/>
<dbReference type="InParanoid" id="C4Y4X8"/>
<evidence type="ECO:0000313" key="4">
    <source>
        <dbReference type="Proteomes" id="UP000007703"/>
    </source>
</evidence>
<feature type="compositionally biased region" description="Low complexity" evidence="1">
    <location>
        <begin position="78"/>
        <end position="91"/>
    </location>
</feature>
<evidence type="ECO:0000256" key="1">
    <source>
        <dbReference type="SAM" id="MobiDB-lite"/>
    </source>
</evidence>
<dbReference type="Proteomes" id="UP000007703">
    <property type="component" value="Unassembled WGS sequence"/>
</dbReference>
<dbReference type="KEGG" id="clu:CLUG_03212"/>
<organism evidence="3 4">
    <name type="scientific">Clavispora lusitaniae (strain ATCC 42720)</name>
    <name type="common">Yeast</name>
    <name type="synonym">Candida lusitaniae</name>
    <dbReference type="NCBI Taxonomy" id="306902"/>
    <lineage>
        <taxon>Eukaryota</taxon>
        <taxon>Fungi</taxon>
        <taxon>Dikarya</taxon>
        <taxon>Ascomycota</taxon>
        <taxon>Saccharomycotina</taxon>
        <taxon>Pichiomycetes</taxon>
        <taxon>Metschnikowiaceae</taxon>
        <taxon>Clavispora</taxon>
    </lineage>
</organism>
<name>C4Y4X8_CLAL4</name>
<dbReference type="PROSITE" id="PS51257">
    <property type="entry name" value="PROKAR_LIPOPROTEIN"/>
    <property type="match status" value="1"/>
</dbReference>
<reference evidence="3 4" key="1">
    <citation type="journal article" date="2009" name="Nature">
        <title>Evolution of pathogenicity and sexual reproduction in eight Candida genomes.</title>
        <authorList>
            <person name="Butler G."/>
            <person name="Rasmussen M.D."/>
            <person name="Lin M.F."/>
            <person name="Santos M.A."/>
            <person name="Sakthikumar S."/>
            <person name="Munro C.A."/>
            <person name="Rheinbay E."/>
            <person name="Grabherr M."/>
            <person name="Forche A."/>
            <person name="Reedy J.L."/>
            <person name="Agrafioti I."/>
            <person name="Arnaud M.B."/>
            <person name="Bates S."/>
            <person name="Brown A.J."/>
            <person name="Brunke S."/>
            <person name="Costanzo M.C."/>
            <person name="Fitzpatrick D.A."/>
            <person name="de Groot P.W."/>
            <person name="Harris D."/>
            <person name="Hoyer L.L."/>
            <person name="Hube B."/>
            <person name="Klis F.M."/>
            <person name="Kodira C."/>
            <person name="Lennard N."/>
            <person name="Logue M.E."/>
            <person name="Martin R."/>
            <person name="Neiman A.M."/>
            <person name="Nikolaou E."/>
            <person name="Quail M.A."/>
            <person name="Quinn J."/>
            <person name="Santos M.C."/>
            <person name="Schmitzberger F.F."/>
            <person name="Sherlock G."/>
            <person name="Shah P."/>
            <person name="Silverstein K.A."/>
            <person name="Skrzypek M.S."/>
            <person name="Soll D."/>
            <person name="Staggs R."/>
            <person name="Stansfield I."/>
            <person name="Stumpf M.P."/>
            <person name="Sudbery P.E."/>
            <person name="Srikantha T."/>
            <person name="Zeng Q."/>
            <person name="Berman J."/>
            <person name="Berriman M."/>
            <person name="Heitman J."/>
            <person name="Gow N.A."/>
            <person name="Lorenz M.C."/>
            <person name="Birren B.W."/>
            <person name="Kellis M."/>
            <person name="Cuomo C.A."/>
        </authorList>
    </citation>
    <scope>NUCLEOTIDE SEQUENCE [LARGE SCALE GENOMIC DNA]</scope>
    <source>
        <strain evidence="3 4">ATCC 42720</strain>
    </source>
</reference>
<evidence type="ECO:0000256" key="2">
    <source>
        <dbReference type="SAM" id="Phobius"/>
    </source>
</evidence>